<proteinExistence type="predicted"/>
<feature type="domain" description="DUF2169" evidence="1">
    <location>
        <begin position="154"/>
        <end position="435"/>
    </location>
</feature>
<accession>A0A2N7VGK6</accession>
<reference evidence="2 3" key="1">
    <citation type="submission" date="2018-01" db="EMBL/GenBank/DDBJ databases">
        <title>Whole genome analyses suggest that Burkholderia sensu lato contains two further novel genera in the rhizoxinica-symbiotica group Mycetohabitans gen. nov., and Trinickia gen. nov.: implications for the evolution of diazotrophy and nodulation in the Burkholderiaceae.</title>
        <authorList>
            <person name="Estrada-de los Santos P."/>
            <person name="Palmer M."/>
            <person name="Chavez-Ramirez B."/>
            <person name="Beukes C."/>
            <person name="Steenkamp E.T."/>
            <person name="Hirsch A.M."/>
            <person name="Manyaka P."/>
            <person name="Maluk M."/>
            <person name="Lafos M."/>
            <person name="Crook M."/>
            <person name="Gross E."/>
            <person name="Simon M.F."/>
            <person name="Bueno dos Reis Junior F."/>
            <person name="Poole P.S."/>
            <person name="Venter S.N."/>
            <person name="James E.K."/>
        </authorList>
    </citation>
    <scope>NUCLEOTIDE SEQUENCE [LARGE SCALE GENOMIC DNA]</scope>
    <source>
        <strain evidence="2 3">GP25-8</strain>
    </source>
</reference>
<evidence type="ECO:0000313" key="2">
    <source>
        <dbReference type="EMBL" id="PMS16290.1"/>
    </source>
</evidence>
<keyword evidence="3" id="KW-1185">Reference proteome</keyword>
<dbReference type="Pfam" id="PF09937">
    <property type="entry name" value="DUF2169"/>
    <property type="match status" value="2"/>
</dbReference>
<dbReference type="RefSeq" id="WP_102612741.1">
    <property type="nucleotide sequence ID" value="NZ_CADIKD010000030.1"/>
</dbReference>
<gene>
    <name evidence="2" type="ORF">C0Z19_26145</name>
</gene>
<name>A0A2N7VGK6_9BURK</name>
<evidence type="ECO:0000313" key="3">
    <source>
        <dbReference type="Proteomes" id="UP000235347"/>
    </source>
</evidence>
<dbReference type="EMBL" id="PNYB01000036">
    <property type="protein sequence ID" value="PMS16290.1"/>
    <property type="molecule type" value="Genomic_DNA"/>
</dbReference>
<organism evidence="2 3">
    <name type="scientific">Trinickia soli</name>
    <dbReference type="NCBI Taxonomy" id="380675"/>
    <lineage>
        <taxon>Bacteria</taxon>
        <taxon>Pseudomonadati</taxon>
        <taxon>Pseudomonadota</taxon>
        <taxon>Betaproteobacteria</taxon>
        <taxon>Burkholderiales</taxon>
        <taxon>Burkholderiaceae</taxon>
        <taxon>Trinickia</taxon>
    </lineage>
</organism>
<evidence type="ECO:0000259" key="1">
    <source>
        <dbReference type="Pfam" id="PF09937"/>
    </source>
</evidence>
<dbReference type="InterPro" id="IPR018683">
    <property type="entry name" value="DUF2169"/>
</dbReference>
<protein>
    <submittedName>
        <fullName evidence="2">DUF2169 domain-containing protein</fullName>
    </submittedName>
</protein>
<dbReference type="AlphaFoldDB" id="A0A2N7VGK6"/>
<dbReference type="Proteomes" id="UP000235347">
    <property type="component" value="Unassembled WGS sequence"/>
</dbReference>
<comment type="caution">
    <text evidence="2">The sequence shown here is derived from an EMBL/GenBank/DDBJ whole genome shotgun (WGS) entry which is preliminary data.</text>
</comment>
<feature type="domain" description="DUF2169" evidence="1">
    <location>
        <begin position="22"/>
        <end position="106"/>
    </location>
</feature>
<sequence length="474" mass="52530">MEFVNHTPFPALAFEGIDQRGQGFHTVVLRQTFTWNDAGELVFADDQQPLCEADEFFDENLQGSVRQESDLCAYKPRCDVIVNATAYPPQPADGSVPERFEVRLSVMRPGTPVPIPARPHGLNPLMPASDEAMRIWQAEVERVKHADAQGERLIDKVLVVTGERRFVKLNGWTRAAAALLKIGTIGIVRFPYWRVTRPEPAQPVPIRLERAFGGECRIDADHSAAGKVPQKYRLTVEQTDAHPDVARPPVAHDAYPFNPVGQGYTRDWFLASADVRSVAATQIEYPSRPIGLDDFNRARRGKLDGGEWLVAGLGVRPKGHPERAKLVGTIDEAFIESNAALPKDFDFAVWNAAWPDQQVDALRGDELIRLVNLCAPDTPGVTRDTQGNAVLTLALPGHLPFLLVRFENGAIGELAARLDTLLIDLNRRQVSCVWRATLSKQPQVRMLEARMLSGDDALAVTTRMPTEQEEVAHG</sequence>